<feature type="signal peptide" evidence="1">
    <location>
        <begin position="1"/>
        <end position="32"/>
    </location>
</feature>
<name>A0A6H9YEE5_9ACTN</name>
<dbReference type="RefSeq" id="WP_151565935.1">
    <property type="nucleotide sequence ID" value="NZ_WBMT01000018.1"/>
</dbReference>
<feature type="chain" id="PRO_5038514391" evidence="1">
    <location>
        <begin position="33"/>
        <end position="294"/>
    </location>
</feature>
<protein>
    <submittedName>
        <fullName evidence="2">Uncharacterized protein</fullName>
    </submittedName>
</protein>
<organism evidence="2 3">
    <name type="scientific">Actinomadura rudentiformis</name>
    <dbReference type="NCBI Taxonomy" id="359158"/>
    <lineage>
        <taxon>Bacteria</taxon>
        <taxon>Bacillati</taxon>
        <taxon>Actinomycetota</taxon>
        <taxon>Actinomycetes</taxon>
        <taxon>Streptosporangiales</taxon>
        <taxon>Thermomonosporaceae</taxon>
        <taxon>Actinomadura</taxon>
    </lineage>
</organism>
<dbReference type="AlphaFoldDB" id="A0A6H9YEE5"/>
<evidence type="ECO:0000256" key="1">
    <source>
        <dbReference type="SAM" id="SignalP"/>
    </source>
</evidence>
<evidence type="ECO:0000313" key="3">
    <source>
        <dbReference type="Proteomes" id="UP000468735"/>
    </source>
</evidence>
<accession>A0A6H9YEE5</accession>
<proteinExistence type="predicted"/>
<comment type="caution">
    <text evidence="2">The sequence shown here is derived from an EMBL/GenBank/DDBJ whole genome shotgun (WGS) entry which is preliminary data.</text>
</comment>
<sequence length="294" mass="29640">MNKERTNKARQARGGAVLAAMATVAIAGGVQAAVAAPADAAVQGLTRVTYPMGQLDSLSSKERTPECPRGMRVIGGGGRVAGPAAQAIRLRILRPIGEDSGSDRFQVVAEEPPGGVAGKWGLEGYAVCAPESELDGYEIVSTASQRSSTSHKEVAAACPSGKRVIGAGASVFGGTYGVSAGLQVARASGPLDIARAAAALESTASSADWQVVSHAVCAKPVGAAAEGEVVHDRRDTIKECSSAKKVHSVGGATGDGPNGPVFLSDLYPSADLRATVLRLTGIPTDGLAVQAICA</sequence>
<evidence type="ECO:0000313" key="2">
    <source>
        <dbReference type="EMBL" id="KAB2343711.1"/>
    </source>
</evidence>
<keyword evidence="3" id="KW-1185">Reference proteome</keyword>
<reference evidence="2 3" key="1">
    <citation type="submission" date="2019-09" db="EMBL/GenBank/DDBJ databases">
        <title>Actinomadura physcomitrii sp. nov., a novel actinomycete isolated from moss [Physcomitrium sphaericum (Ludw) Fuernr].</title>
        <authorList>
            <person name="Zhuang X."/>
            <person name="Liu C."/>
        </authorList>
    </citation>
    <scope>NUCLEOTIDE SEQUENCE [LARGE SCALE GENOMIC DNA]</scope>
    <source>
        <strain evidence="2 3">HMC1</strain>
    </source>
</reference>
<gene>
    <name evidence="2" type="ORF">F8566_33865</name>
</gene>
<keyword evidence="1" id="KW-0732">Signal</keyword>
<dbReference type="Proteomes" id="UP000468735">
    <property type="component" value="Unassembled WGS sequence"/>
</dbReference>
<dbReference type="OrthoDB" id="3544312at2"/>
<dbReference type="EMBL" id="WBMT01000018">
    <property type="protein sequence ID" value="KAB2343711.1"/>
    <property type="molecule type" value="Genomic_DNA"/>
</dbReference>